<gene>
    <name evidence="1" type="ORF">JTE90_026737</name>
</gene>
<organism evidence="1 2">
    <name type="scientific">Oedothorax gibbosus</name>
    <dbReference type="NCBI Taxonomy" id="931172"/>
    <lineage>
        <taxon>Eukaryota</taxon>
        <taxon>Metazoa</taxon>
        <taxon>Ecdysozoa</taxon>
        <taxon>Arthropoda</taxon>
        <taxon>Chelicerata</taxon>
        <taxon>Arachnida</taxon>
        <taxon>Araneae</taxon>
        <taxon>Araneomorphae</taxon>
        <taxon>Entelegynae</taxon>
        <taxon>Araneoidea</taxon>
        <taxon>Linyphiidae</taxon>
        <taxon>Erigoninae</taxon>
        <taxon>Oedothorax</taxon>
    </lineage>
</organism>
<dbReference type="InterPro" id="IPR018790">
    <property type="entry name" value="DUF2358"/>
</dbReference>
<dbReference type="Proteomes" id="UP000827092">
    <property type="component" value="Unassembled WGS sequence"/>
</dbReference>
<evidence type="ECO:0000313" key="1">
    <source>
        <dbReference type="EMBL" id="KAG8179273.1"/>
    </source>
</evidence>
<dbReference type="Pfam" id="PF10184">
    <property type="entry name" value="DUF2358"/>
    <property type="match status" value="1"/>
</dbReference>
<protein>
    <submittedName>
        <fullName evidence="1">Uncharacterized protein</fullName>
    </submittedName>
</protein>
<dbReference type="PANTHER" id="PTHR31094">
    <property type="entry name" value="RIKEN CDNA 2310061I04 GENE"/>
    <property type="match status" value="1"/>
</dbReference>
<dbReference type="EMBL" id="JAFNEN010000640">
    <property type="protein sequence ID" value="KAG8179273.1"/>
    <property type="molecule type" value="Genomic_DNA"/>
</dbReference>
<keyword evidence="2" id="KW-1185">Reference proteome</keyword>
<dbReference type="PANTHER" id="PTHR31094:SF2">
    <property type="entry name" value="RIKEN CDNA 2310061I04 GENE"/>
    <property type="match status" value="1"/>
</dbReference>
<evidence type="ECO:0000313" key="2">
    <source>
        <dbReference type="Proteomes" id="UP000827092"/>
    </source>
</evidence>
<reference evidence="1 2" key="1">
    <citation type="journal article" date="2022" name="Nat. Ecol. Evol.">
        <title>A masculinizing supergene underlies an exaggerated male reproductive morph in a spider.</title>
        <authorList>
            <person name="Hendrickx F."/>
            <person name="De Corte Z."/>
            <person name="Sonet G."/>
            <person name="Van Belleghem S.M."/>
            <person name="Kostlbacher S."/>
            <person name="Vangestel C."/>
        </authorList>
    </citation>
    <scope>NUCLEOTIDE SEQUENCE [LARGE SCALE GENOMIC DNA]</scope>
    <source>
        <strain evidence="1">W744_W776</strain>
    </source>
</reference>
<name>A0AAV6U5Z1_9ARAC</name>
<dbReference type="AlphaFoldDB" id="A0AAV6U5Z1"/>
<comment type="caution">
    <text evidence="1">The sequence shown here is derived from an EMBL/GenBank/DDBJ whole genome shotgun (WGS) entry which is preliminary data.</text>
</comment>
<accession>A0AAV6U5Z1</accession>
<sequence length="372" mass="42256">MHSFYSASISLRVLHKIQFSKWLQSRRTTFLHNSEAIIPFLGPSSRIICTDSKRQLAHLNHQAVQETSLTCPITLLKDLTKVQDNPCLKLITLPIEYHSIEAYTKTSNMLPRSMFFYDVRLTGLSDNSLPFSGVYFYSFEGICDSSIYPIKSQNVLCDVGEVLMAGSSNLKENDTGRPTEDQLLHVINRLTHCLLGFFEKPQDFSIYHKNIVFQNNIKGVTIKGSSAYVQAMYLLRFYGYVQYAKIKVEILKITHHVEDGTVRVRWRVKGVSRHKVLLKLWKLKSMNWKQFAHEEAEWLDGFSVFSVGTDGLIYKHVCDKMTPNDDTVTAKKVDLKSRLLGLFELGPRGPAAGSLNALMPCQGYSSTGKKLT</sequence>
<proteinExistence type="predicted"/>